<organism evidence="2 3">
    <name type="scientific">Streptomyces lichenis</name>
    <dbReference type="NCBI Taxonomy" id="2306967"/>
    <lineage>
        <taxon>Bacteria</taxon>
        <taxon>Bacillati</taxon>
        <taxon>Actinomycetota</taxon>
        <taxon>Actinomycetes</taxon>
        <taxon>Kitasatosporales</taxon>
        <taxon>Streptomycetaceae</taxon>
        <taxon>Streptomyces</taxon>
    </lineage>
</organism>
<dbReference type="RefSeq" id="WP_248636950.1">
    <property type="nucleotide sequence ID" value="NZ_JALPTH010000035.1"/>
</dbReference>
<proteinExistence type="predicted"/>
<keyword evidence="3" id="KW-1185">Reference proteome</keyword>
<gene>
    <name evidence="2" type="ORF">M1O15_27750</name>
</gene>
<protein>
    <submittedName>
        <fullName evidence="2">Uncharacterized protein</fullName>
    </submittedName>
</protein>
<accession>A0ABT0IIN6</accession>
<evidence type="ECO:0000313" key="3">
    <source>
        <dbReference type="Proteomes" id="UP001522868"/>
    </source>
</evidence>
<comment type="caution">
    <text evidence="2">The sequence shown here is derived from an EMBL/GenBank/DDBJ whole genome shotgun (WGS) entry which is preliminary data.</text>
</comment>
<feature type="region of interest" description="Disordered" evidence="1">
    <location>
        <begin position="1"/>
        <end position="59"/>
    </location>
</feature>
<feature type="compositionally biased region" description="Basic and acidic residues" evidence="1">
    <location>
        <begin position="17"/>
        <end position="32"/>
    </location>
</feature>
<name>A0ABT0IIN6_9ACTN</name>
<dbReference type="Proteomes" id="UP001522868">
    <property type="component" value="Unassembled WGS sequence"/>
</dbReference>
<reference evidence="2 3" key="1">
    <citation type="submission" date="2022-04" db="EMBL/GenBank/DDBJ databases">
        <title>Streptomyces sp. nov. LCR6-01 isolated from Lichen of Dirinaria sp.</title>
        <authorList>
            <person name="Kanchanasin P."/>
            <person name="Tanasupawat S."/>
            <person name="Phongsopitanun W."/>
        </authorList>
    </citation>
    <scope>NUCLEOTIDE SEQUENCE [LARGE SCALE GENOMIC DNA]</scope>
    <source>
        <strain evidence="2 3">LCR6-01</strain>
    </source>
</reference>
<sequence>MSEPADFWGYSTPSQAEGERDPEGGEHPDVDRSTPSQAEGERIADEEAPQPGGDAPRHG</sequence>
<evidence type="ECO:0000313" key="2">
    <source>
        <dbReference type="EMBL" id="MCK8681120.1"/>
    </source>
</evidence>
<dbReference type="EMBL" id="JALPTH010000035">
    <property type="protein sequence ID" value="MCK8681120.1"/>
    <property type="molecule type" value="Genomic_DNA"/>
</dbReference>
<evidence type="ECO:0000256" key="1">
    <source>
        <dbReference type="SAM" id="MobiDB-lite"/>
    </source>
</evidence>